<dbReference type="GO" id="GO:0007165">
    <property type="term" value="P:signal transduction"/>
    <property type="evidence" value="ECO:0007669"/>
    <property type="project" value="InterPro"/>
</dbReference>
<keyword evidence="4" id="KW-1185">Reference proteome</keyword>
<dbReference type="EMBL" id="LMWV01000026">
    <property type="protein sequence ID" value="KUN61836.1"/>
    <property type="molecule type" value="Genomic_DNA"/>
</dbReference>
<dbReference type="SUPFAM" id="SSF52200">
    <property type="entry name" value="Toll/Interleukin receptor TIR domain"/>
    <property type="match status" value="1"/>
</dbReference>
<evidence type="ECO:0000313" key="4">
    <source>
        <dbReference type="Proteomes" id="UP000054375"/>
    </source>
</evidence>
<dbReference type="NCBIfam" id="NF040588">
    <property type="entry name" value="FxsC_Nterm"/>
    <property type="match status" value="1"/>
</dbReference>
<organism evidence="3 4">
    <name type="scientific">Streptomyces griseorubiginosus</name>
    <dbReference type="NCBI Taxonomy" id="67304"/>
    <lineage>
        <taxon>Bacteria</taxon>
        <taxon>Bacillati</taxon>
        <taxon>Actinomycetota</taxon>
        <taxon>Actinomycetes</taxon>
        <taxon>Kitasatosporales</taxon>
        <taxon>Streptomycetaceae</taxon>
        <taxon>Streptomyces</taxon>
    </lineage>
</organism>
<name>A0A101RUA0_9ACTN</name>
<gene>
    <name evidence="3" type="ORF">AQJ54_32390</name>
</gene>
<dbReference type="Proteomes" id="UP000054375">
    <property type="component" value="Unassembled WGS sequence"/>
</dbReference>
<dbReference type="InterPro" id="IPR047603">
    <property type="entry name" value="FxsC_N"/>
</dbReference>
<evidence type="ECO:0000259" key="2">
    <source>
        <dbReference type="Pfam" id="PF13676"/>
    </source>
</evidence>
<dbReference type="Gene3D" id="3.40.50.10140">
    <property type="entry name" value="Toll/interleukin-1 receptor homology (TIR) domain"/>
    <property type="match status" value="1"/>
</dbReference>
<accession>A0A101RUA0</accession>
<sequence>MRGDSDDPGEGWPYFFLSYAHTPRNDSEIAGPNAWVKKLYDGLCAHILEMTSLPVGARAGFLDQGIALGTRWTDELSENLARCQVFVPLYSPRYFISEQCGREWWAFSQREIYRRTLRGKSRESAIVPALWVPVELAQLPQVAKDLQFQHADFGEDYAAEGFYGLTKLSYLKDQYELAVYRLAQRIVRAGQAIDLQEGQVYRQYESLPSAFGDSAHPPEFDVTVIARSRSDLPPGRAADYYGDTPLEWNPYHPVSTRSLAEHAADLVRAMNYRVIVSDFENESNRILTEGPPIRPVVLLLDRWALNSPRVTELMARLAERRRPWISVMVPRHQDEAISPERDQQLRDLTDQALAARQMVGSGHRSPDDAVPTLDAFQLELQKAVRQAVNYYEAHARTYPPKGPSVDPPRLPRPGSKT</sequence>
<feature type="domain" description="TIR" evidence="2">
    <location>
        <begin position="15"/>
        <end position="154"/>
    </location>
</feature>
<protein>
    <submittedName>
        <fullName evidence="3">FxsC protein</fullName>
    </submittedName>
</protein>
<dbReference type="InterPro" id="IPR035897">
    <property type="entry name" value="Toll_tir_struct_dom_sf"/>
</dbReference>
<evidence type="ECO:0000313" key="3">
    <source>
        <dbReference type="EMBL" id="KUN61836.1"/>
    </source>
</evidence>
<evidence type="ECO:0000256" key="1">
    <source>
        <dbReference type="SAM" id="MobiDB-lite"/>
    </source>
</evidence>
<reference evidence="3 4" key="1">
    <citation type="submission" date="2015-10" db="EMBL/GenBank/DDBJ databases">
        <title>Draft genome sequence of Streptomyces griseorubiginosus DSM 40469, type strain for the species Streptomyces griseorubiginosus.</title>
        <authorList>
            <person name="Ruckert C."/>
            <person name="Winkler A."/>
            <person name="Kalinowski J."/>
            <person name="Kampfer P."/>
            <person name="Glaeser S."/>
        </authorList>
    </citation>
    <scope>NUCLEOTIDE SEQUENCE [LARGE SCALE GENOMIC DNA]</scope>
    <source>
        <strain evidence="3 4">DSM 40469</strain>
    </source>
</reference>
<dbReference type="RefSeq" id="WP_062243287.1">
    <property type="nucleotide sequence ID" value="NZ_JBPJFL010000001.1"/>
</dbReference>
<dbReference type="InterPro" id="IPR026367">
    <property type="entry name" value="FxsC_C"/>
</dbReference>
<dbReference type="AlphaFoldDB" id="A0A101RUA0"/>
<dbReference type="Pfam" id="PF13676">
    <property type="entry name" value="TIR_2"/>
    <property type="match status" value="1"/>
</dbReference>
<feature type="region of interest" description="Disordered" evidence="1">
    <location>
        <begin position="395"/>
        <end position="417"/>
    </location>
</feature>
<dbReference type="NCBIfam" id="TIGR04276">
    <property type="entry name" value="FxsC_Cterm"/>
    <property type="match status" value="1"/>
</dbReference>
<comment type="caution">
    <text evidence="3">The sequence shown here is derived from an EMBL/GenBank/DDBJ whole genome shotgun (WGS) entry which is preliminary data.</text>
</comment>
<proteinExistence type="predicted"/>
<feature type="compositionally biased region" description="Pro residues" evidence="1">
    <location>
        <begin position="400"/>
        <end position="411"/>
    </location>
</feature>
<dbReference type="InterPro" id="IPR000157">
    <property type="entry name" value="TIR_dom"/>
</dbReference>